<feature type="domain" description="Fibrinogen C-terminal" evidence="2">
    <location>
        <begin position="1"/>
        <end position="107"/>
    </location>
</feature>
<organism evidence="3 4">
    <name type="scientific">Anopheles culicifacies</name>
    <dbReference type="NCBI Taxonomy" id="139723"/>
    <lineage>
        <taxon>Eukaryota</taxon>
        <taxon>Metazoa</taxon>
        <taxon>Ecdysozoa</taxon>
        <taxon>Arthropoda</taxon>
        <taxon>Hexapoda</taxon>
        <taxon>Insecta</taxon>
        <taxon>Pterygota</taxon>
        <taxon>Neoptera</taxon>
        <taxon>Endopterygota</taxon>
        <taxon>Diptera</taxon>
        <taxon>Nematocera</taxon>
        <taxon>Culicoidea</taxon>
        <taxon>Culicidae</taxon>
        <taxon>Anophelinae</taxon>
        <taxon>Anopheles</taxon>
        <taxon>culicifacies species complex</taxon>
    </lineage>
</organism>
<dbReference type="InterPro" id="IPR014716">
    <property type="entry name" value="Fibrinogen_a/b/g_C_1"/>
</dbReference>
<dbReference type="PROSITE" id="PS00514">
    <property type="entry name" value="FIBRINOGEN_C_1"/>
    <property type="match status" value="1"/>
</dbReference>
<dbReference type="STRING" id="139723.A0A182MPS8"/>
<dbReference type="SUPFAM" id="SSF56496">
    <property type="entry name" value="Fibrinogen C-terminal domain-like"/>
    <property type="match status" value="1"/>
</dbReference>
<dbReference type="GO" id="GO:0005615">
    <property type="term" value="C:extracellular space"/>
    <property type="evidence" value="ECO:0007669"/>
    <property type="project" value="TreeGrafter"/>
</dbReference>
<dbReference type="InterPro" id="IPR002181">
    <property type="entry name" value="Fibrinogen_a/b/g_C_dom"/>
</dbReference>
<evidence type="ECO:0000259" key="2">
    <source>
        <dbReference type="PROSITE" id="PS51406"/>
    </source>
</evidence>
<accession>A0A182MPS8</accession>
<keyword evidence="1" id="KW-1015">Disulfide bond</keyword>
<dbReference type="SMART" id="SM00186">
    <property type="entry name" value="FBG"/>
    <property type="match status" value="1"/>
</dbReference>
<sequence>YDNFEIGSGNDFYPINKLDGFSGEAGNSYGSVVGVLFSAYDLDLDNSESNCAVSRRGAWWYTDCGDSNLNGLYLKGPSGGTTGMFWATFRGENYSLKRSRMMVRRKQPVIATTVAPETTTLVPETTTMPDDNMPPARRF</sequence>
<reference evidence="4" key="1">
    <citation type="submission" date="2013-09" db="EMBL/GenBank/DDBJ databases">
        <title>The Genome Sequence of Anopheles culicifacies species A.</title>
        <authorList>
            <consortium name="The Broad Institute Genomics Platform"/>
            <person name="Neafsey D.E."/>
            <person name="Besansky N."/>
            <person name="Howell P."/>
            <person name="Walton C."/>
            <person name="Young S.K."/>
            <person name="Zeng Q."/>
            <person name="Gargeya S."/>
            <person name="Fitzgerald M."/>
            <person name="Haas B."/>
            <person name="Abouelleil A."/>
            <person name="Allen A.W."/>
            <person name="Alvarado L."/>
            <person name="Arachchi H.M."/>
            <person name="Berlin A.M."/>
            <person name="Chapman S.B."/>
            <person name="Gainer-Dewar J."/>
            <person name="Goldberg J."/>
            <person name="Griggs A."/>
            <person name="Gujja S."/>
            <person name="Hansen M."/>
            <person name="Howarth C."/>
            <person name="Imamovic A."/>
            <person name="Ireland A."/>
            <person name="Larimer J."/>
            <person name="McCowan C."/>
            <person name="Murphy C."/>
            <person name="Pearson M."/>
            <person name="Poon T.W."/>
            <person name="Priest M."/>
            <person name="Roberts A."/>
            <person name="Saif S."/>
            <person name="Shea T."/>
            <person name="Sisk P."/>
            <person name="Sykes S."/>
            <person name="Wortman J."/>
            <person name="Nusbaum C."/>
            <person name="Birren B."/>
        </authorList>
    </citation>
    <scope>NUCLEOTIDE SEQUENCE [LARGE SCALE GENOMIC DNA]</scope>
    <source>
        <strain evidence="4">A-37</strain>
    </source>
</reference>
<dbReference type="Pfam" id="PF00147">
    <property type="entry name" value="Fibrinogen_C"/>
    <property type="match status" value="1"/>
</dbReference>
<dbReference type="InterPro" id="IPR020837">
    <property type="entry name" value="Fibrinogen_CS"/>
</dbReference>
<dbReference type="EnsemblMetazoa" id="ACUA023368-RA">
    <property type="protein sequence ID" value="ACUA023368-PA"/>
    <property type="gene ID" value="ACUA023368"/>
</dbReference>
<dbReference type="PANTHER" id="PTHR19143">
    <property type="entry name" value="FIBRINOGEN/TENASCIN/ANGIOPOEITIN"/>
    <property type="match status" value="1"/>
</dbReference>
<evidence type="ECO:0000313" key="4">
    <source>
        <dbReference type="Proteomes" id="UP000075883"/>
    </source>
</evidence>
<dbReference type="VEuPathDB" id="VectorBase:ACUA023368"/>
<evidence type="ECO:0000313" key="3">
    <source>
        <dbReference type="EnsemblMetazoa" id="ACUA023368-PA"/>
    </source>
</evidence>
<dbReference type="AlphaFoldDB" id="A0A182MPS8"/>
<reference evidence="3" key="2">
    <citation type="submission" date="2020-05" db="UniProtKB">
        <authorList>
            <consortium name="EnsemblMetazoa"/>
        </authorList>
    </citation>
    <scope>IDENTIFICATION</scope>
    <source>
        <strain evidence="3">A-37</strain>
    </source>
</reference>
<evidence type="ECO:0000256" key="1">
    <source>
        <dbReference type="ARBA" id="ARBA00023157"/>
    </source>
</evidence>
<protein>
    <recommendedName>
        <fullName evidence="2">Fibrinogen C-terminal domain-containing protein</fullName>
    </recommendedName>
</protein>
<dbReference type="PROSITE" id="PS51406">
    <property type="entry name" value="FIBRINOGEN_C_2"/>
    <property type="match status" value="1"/>
</dbReference>
<keyword evidence="4" id="KW-1185">Reference proteome</keyword>
<dbReference type="InterPro" id="IPR036056">
    <property type="entry name" value="Fibrinogen-like_C"/>
</dbReference>
<name>A0A182MPS8_9DIPT</name>
<dbReference type="Gene3D" id="3.90.215.10">
    <property type="entry name" value="Gamma Fibrinogen, chain A, domain 1"/>
    <property type="match status" value="1"/>
</dbReference>
<dbReference type="EMBL" id="AXCM01021342">
    <property type="status" value="NOT_ANNOTATED_CDS"/>
    <property type="molecule type" value="Genomic_DNA"/>
</dbReference>
<dbReference type="PANTHER" id="PTHR19143:SF327">
    <property type="entry name" value="FI21813P1-RELATED"/>
    <property type="match status" value="1"/>
</dbReference>
<dbReference type="InterPro" id="IPR050373">
    <property type="entry name" value="Fibrinogen_C-term_domain"/>
</dbReference>
<proteinExistence type="predicted"/>
<dbReference type="Proteomes" id="UP000075883">
    <property type="component" value="Unassembled WGS sequence"/>
</dbReference>